<dbReference type="EMBL" id="BKCP01010959">
    <property type="protein sequence ID" value="GER54162.1"/>
    <property type="molecule type" value="Genomic_DNA"/>
</dbReference>
<proteinExistence type="predicted"/>
<sequence>MSKGTSATKDTQEAGTSNSPAQTNRPEESSTKALIPFPSHLLSVLPKPNKTKATSKSIVLDFHNPNSPATNEHLMDFSISTPQLPSTIDPNPATRIWEHPWVPSLPTNKLLAKTPISPNLKWVSELIAEDVWSGGGEELVVSPVGSCRKLGKGLRN</sequence>
<gene>
    <name evidence="2" type="ORF">STAS_31727</name>
</gene>
<dbReference type="Proteomes" id="UP000325081">
    <property type="component" value="Unassembled WGS sequence"/>
</dbReference>
<evidence type="ECO:0000313" key="3">
    <source>
        <dbReference type="Proteomes" id="UP000325081"/>
    </source>
</evidence>
<feature type="compositionally biased region" description="Polar residues" evidence="1">
    <location>
        <begin position="1"/>
        <end position="24"/>
    </location>
</feature>
<dbReference type="AlphaFoldDB" id="A0A5A7R9Q0"/>
<protein>
    <submittedName>
        <fullName evidence="2">Pentatricopeptide repeat (PPR) superfamily protein</fullName>
    </submittedName>
</protein>
<accession>A0A5A7R9Q0</accession>
<organism evidence="2 3">
    <name type="scientific">Striga asiatica</name>
    <name type="common">Asiatic witchweed</name>
    <name type="synonym">Buchnera asiatica</name>
    <dbReference type="NCBI Taxonomy" id="4170"/>
    <lineage>
        <taxon>Eukaryota</taxon>
        <taxon>Viridiplantae</taxon>
        <taxon>Streptophyta</taxon>
        <taxon>Embryophyta</taxon>
        <taxon>Tracheophyta</taxon>
        <taxon>Spermatophyta</taxon>
        <taxon>Magnoliopsida</taxon>
        <taxon>eudicotyledons</taxon>
        <taxon>Gunneridae</taxon>
        <taxon>Pentapetalae</taxon>
        <taxon>asterids</taxon>
        <taxon>lamiids</taxon>
        <taxon>Lamiales</taxon>
        <taxon>Orobanchaceae</taxon>
        <taxon>Buchnereae</taxon>
        <taxon>Striga</taxon>
    </lineage>
</organism>
<name>A0A5A7R9Q0_STRAF</name>
<comment type="caution">
    <text evidence="2">The sequence shown here is derived from an EMBL/GenBank/DDBJ whole genome shotgun (WGS) entry which is preliminary data.</text>
</comment>
<evidence type="ECO:0000256" key="1">
    <source>
        <dbReference type="SAM" id="MobiDB-lite"/>
    </source>
</evidence>
<reference evidence="3" key="1">
    <citation type="journal article" date="2019" name="Curr. Biol.">
        <title>Genome Sequence of Striga asiatica Provides Insight into the Evolution of Plant Parasitism.</title>
        <authorList>
            <person name="Yoshida S."/>
            <person name="Kim S."/>
            <person name="Wafula E.K."/>
            <person name="Tanskanen J."/>
            <person name="Kim Y.M."/>
            <person name="Honaas L."/>
            <person name="Yang Z."/>
            <person name="Spallek T."/>
            <person name="Conn C.E."/>
            <person name="Ichihashi Y."/>
            <person name="Cheong K."/>
            <person name="Cui S."/>
            <person name="Der J.P."/>
            <person name="Gundlach H."/>
            <person name="Jiao Y."/>
            <person name="Hori C."/>
            <person name="Ishida J.K."/>
            <person name="Kasahara H."/>
            <person name="Kiba T."/>
            <person name="Kim M.S."/>
            <person name="Koo N."/>
            <person name="Laohavisit A."/>
            <person name="Lee Y.H."/>
            <person name="Lumba S."/>
            <person name="McCourt P."/>
            <person name="Mortimer J.C."/>
            <person name="Mutuku J.M."/>
            <person name="Nomura T."/>
            <person name="Sasaki-Sekimoto Y."/>
            <person name="Seto Y."/>
            <person name="Wang Y."/>
            <person name="Wakatake T."/>
            <person name="Sakakibara H."/>
            <person name="Demura T."/>
            <person name="Yamaguchi S."/>
            <person name="Yoneyama K."/>
            <person name="Manabe R.I."/>
            <person name="Nelson D.C."/>
            <person name="Schulman A.H."/>
            <person name="Timko M.P."/>
            <person name="dePamphilis C.W."/>
            <person name="Choi D."/>
            <person name="Shirasu K."/>
        </authorList>
    </citation>
    <scope>NUCLEOTIDE SEQUENCE [LARGE SCALE GENOMIC DNA]</scope>
    <source>
        <strain evidence="3">cv. UVA1</strain>
    </source>
</reference>
<keyword evidence="3" id="KW-1185">Reference proteome</keyword>
<evidence type="ECO:0000313" key="2">
    <source>
        <dbReference type="EMBL" id="GER54162.1"/>
    </source>
</evidence>
<feature type="region of interest" description="Disordered" evidence="1">
    <location>
        <begin position="1"/>
        <end position="34"/>
    </location>
</feature>